<accession>A0A9Q3GY40</accession>
<reference evidence="2" key="1">
    <citation type="submission" date="2021-03" db="EMBL/GenBank/DDBJ databases">
        <title>Draft genome sequence of rust myrtle Austropuccinia psidii MF-1, a brazilian biotype.</title>
        <authorList>
            <person name="Quecine M.C."/>
            <person name="Pachon D.M.R."/>
            <person name="Bonatelli M.L."/>
            <person name="Correr F.H."/>
            <person name="Franceschini L.M."/>
            <person name="Leite T.F."/>
            <person name="Margarido G.R.A."/>
            <person name="Almeida C.A."/>
            <person name="Ferrarezi J.A."/>
            <person name="Labate C.A."/>
        </authorList>
    </citation>
    <scope>NUCLEOTIDE SEQUENCE</scope>
    <source>
        <strain evidence="2">MF-1</strain>
    </source>
</reference>
<feature type="region of interest" description="Disordered" evidence="1">
    <location>
        <begin position="1"/>
        <end position="95"/>
    </location>
</feature>
<evidence type="ECO:0000313" key="2">
    <source>
        <dbReference type="EMBL" id="MBW0482755.1"/>
    </source>
</evidence>
<feature type="compositionally biased region" description="Basic and acidic residues" evidence="1">
    <location>
        <begin position="21"/>
        <end position="32"/>
    </location>
</feature>
<proteinExistence type="predicted"/>
<dbReference type="EMBL" id="AVOT02006916">
    <property type="protein sequence ID" value="MBW0482755.1"/>
    <property type="molecule type" value="Genomic_DNA"/>
</dbReference>
<evidence type="ECO:0000256" key="1">
    <source>
        <dbReference type="SAM" id="MobiDB-lite"/>
    </source>
</evidence>
<sequence length="386" mass="44607">MEHGQQEVQPGISIGGTWSKLPEDLSQRDRLQRPYHNHQRLESHHEVQTHGGEGKQDKGESSQYPSYRRTTDPDRAPSDSFRLTKTRPNQLPSGFTSFRNQQIKGQESPFFTLPGGIQEKTRTQGQEQDLFSTKAEIVRPNDPETVRICERRTQEPEVVVNHCRISSPLDRNITPTQIEHNTVSPESNLNTNALWLQMSQYSEKTQNQFSELEESHERMKKLTASMDKIVKPLQQGHAQLKKASEETNKRLNIVFAEQHHSRNDRDCLDQDINRLFNVYHNMKPQPQGHVMNNPYYQDDINPDSMLVNKARSPSQYQDGDNMSYSEKEALQQLPEASSWPKFSETGEYDHMELIDYIDGLFIDVPSIPDYWITARFNMAFKGHASI</sequence>
<comment type="caution">
    <text evidence="2">The sequence shown here is derived from an EMBL/GenBank/DDBJ whole genome shotgun (WGS) entry which is preliminary data.</text>
</comment>
<gene>
    <name evidence="2" type="ORF">O181_022470</name>
</gene>
<feature type="compositionally biased region" description="Basic and acidic residues" evidence="1">
    <location>
        <begin position="39"/>
        <end position="60"/>
    </location>
</feature>
<dbReference type="Proteomes" id="UP000765509">
    <property type="component" value="Unassembled WGS sequence"/>
</dbReference>
<keyword evidence="3" id="KW-1185">Reference proteome</keyword>
<protein>
    <submittedName>
        <fullName evidence="2">Uncharacterized protein</fullName>
    </submittedName>
</protein>
<dbReference type="AlphaFoldDB" id="A0A9Q3GY40"/>
<dbReference type="OrthoDB" id="47207at2759"/>
<name>A0A9Q3GY40_9BASI</name>
<evidence type="ECO:0000313" key="3">
    <source>
        <dbReference type="Proteomes" id="UP000765509"/>
    </source>
</evidence>
<organism evidence="2 3">
    <name type="scientific">Austropuccinia psidii MF-1</name>
    <dbReference type="NCBI Taxonomy" id="1389203"/>
    <lineage>
        <taxon>Eukaryota</taxon>
        <taxon>Fungi</taxon>
        <taxon>Dikarya</taxon>
        <taxon>Basidiomycota</taxon>
        <taxon>Pucciniomycotina</taxon>
        <taxon>Pucciniomycetes</taxon>
        <taxon>Pucciniales</taxon>
        <taxon>Sphaerophragmiaceae</taxon>
        <taxon>Austropuccinia</taxon>
    </lineage>
</organism>
<feature type="compositionally biased region" description="Polar residues" evidence="1">
    <location>
        <begin position="81"/>
        <end position="95"/>
    </location>
</feature>